<sequence length="557" mass="61292">MSVRTWDHVFPALSAAGLRIVLLDHRGCGQSDKDFADMSIDAIASDLVALIDLLALEKAVLNGWSLGGAVVVEAAARLGERCSGLVLTSGATPVYVEKPDFAHGGTQADMSATLAALSTDRVNFLHGLSQIICATDVGAHIENWFWQIFLQSSPAASATLAELATLDQRDMLKSLDLPILSFVGSEDSFVAPPICRWVDEHHSQARVIEFDGVGHAPFIEVMSKSVNFGLWYDFRNPAAWLEPFEQFYERRLAQITQAEGMGFDSVWLTEHHFCEDGYTPSPLVLGAAIGARTERMRIGTNLMLLPLHDPVRIAEDSATLSLCTGGRFDLGVGIGYRELEFDQFQRKLSHRPSLMEEGIEVVRRCWSGQPVNFSGKRFNVGNLPVTPAPVHAPKILLGGMVEPAIDRATRIADGFLCTGGIGLDLYVQALARHGRAPDEGNVMLGCWAIIAEDPEAEAARLGEHVLYQTNEYIKWGAFGPPDQTPLFEDAPSAIENGLYELWDADTAVQKLSALMNDYPMIRDIHFWAQFPGESVESGTQRMRYIAENVLPRLRRSR</sequence>
<dbReference type="PANTHER" id="PTHR30137:SF8">
    <property type="entry name" value="BLR5498 PROTEIN"/>
    <property type="match status" value="1"/>
</dbReference>
<dbReference type="GO" id="GO:0016705">
    <property type="term" value="F:oxidoreductase activity, acting on paired donors, with incorporation or reduction of molecular oxygen"/>
    <property type="evidence" value="ECO:0007669"/>
    <property type="project" value="InterPro"/>
</dbReference>
<evidence type="ECO:0000259" key="3">
    <source>
        <dbReference type="Pfam" id="PF00296"/>
    </source>
</evidence>
<proteinExistence type="predicted"/>
<dbReference type="InterPro" id="IPR050766">
    <property type="entry name" value="Bact_Lucif_Oxidored"/>
</dbReference>
<dbReference type="InterPro" id="IPR011251">
    <property type="entry name" value="Luciferase-like_dom"/>
</dbReference>
<evidence type="ECO:0000256" key="1">
    <source>
        <dbReference type="ARBA" id="ARBA00023002"/>
    </source>
</evidence>
<name>A0A812ISI2_SYMPI</name>
<dbReference type="GO" id="GO:0004497">
    <property type="term" value="F:monooxygenase activity"/>
    <property type="evidence" value="ECO:0007669"/>
    <property type="project" value="UniProtKB-KW"/>
</dbReference>
<keyword evidence="2" id="KW-0503">Monooxygenase</keyword>
<feature type="domain" description="AB hydrolase-1" evidence="4">
    <location>
        <begin position="5"/>
        <end position="220"/>
    </location>
</feature>
<evidence type="ECO:0000313" key="5">
    <source>
        <dbReference type="EMBL" id="CAE7182539.1"/>
    </source>
</evidence>
<dbReference type="EMBL" id="CAJNIZ010001091">
    <property type="protein sequence ID" value="CAE7182539.1"/>
    <property type="molecule type" value="Genomic_DNA"/>
</dbReference>
<evidence type="ECO:0000259" key="4">
    <source>
        <dbReference type="Pfam" id="PF00561"/>
    </source>
</evidence>
<dbReference type="AlphaFoldDB" id="A0A812ISI2"/>
<keyword evidence="1" id="KW-0560">Oxidoreductase</keyword>
<dbReference type="Pfam" id="PF00561">
    <property type="entry name" value="Abhydrolase_1"/>
    <property type="match status" value="1"/>
</dbReference>
<comment type="caution">
    <text evidence="5">The sequence shown here is derived from an EMBL/GenBank/DDBJ whole genome shotgun (WGS) entry which is preliminary data.</text>
</comment>
<reference evidence="5" key="1">
    <citation type="submission" date="2021-02" db="EMBL/GenBank/DDBJ databases">
        <authorList>
            <person name="Dougan E. K."/>
            <person name="Rhodes N."/>
            <person name="Thang M."/>
            <person name="Chan C."/>
        </authorList>
    </citation>
    <scope>NUCLEOTIDE SEQUENCE</scope>
</reference>
<dbReference type="Pfam" id="PF00296">
    <property type="entry name" value="Bac_luciferase"/>
    <property type="match status" value="1"/>
</dbReference>
<evidence type="ECO:0000256" key="2">
    <source>
        <dbReference type="ARBA" id="ARBA00023033"/>
    </source>
</evidence>
<evidence type="ECO:0000313" key="6">
    <source>
        <dbReference type="Proteomes" id="UP000649617"/>
    </source>
</evidence>
<dbReference type="Proteomes" id="UP000649617">
    <property type="component" value="Unassembled WGS sequence"/>
</dbReference>
<protein>
    <submittedName>
        <fullName evidence="5">Fgd protein</fullName>
    </submittedName>
</protein>
<dbReference type="OrthoDB" id="408373at2759"/>
<dbReference type="CDD" id="cd01097">
    <property type="entry name" value="Tetrahydromethanopterin_reductase"/>
    <property type="match status" value="1"/>
</dbReference>
<dbReference type="InterPro" id="IPR000073">
    <property type="entry name" value="AB_hydrolase_1"/>
</dbReference>
<dbReference type="Gene3D" id="3.40.50.1820">
    <property type="entry name" value="alpha/beta hydrolase"/>
    <property type="match status" value="1"/>
</dbReference>
<dbReference type="SUPFAM" id="SSF53474">
    <property type="entry name" value="alpha/beta-Hydrolases"/>
    <property type="match status" value="1"/>
</dbReference>
<dbReference type="SUPFAM" id="SSF51679">
    <property type="entry name" value="Bacterial luciferase-like"/>
    <property type="match status" value="1"/>
</dbReference>
<dbReference type="InterPro" id="IPR036661">
    <property type="entry name" value="Luciferase-like_sf"/>
</dbReference>
<dbReference type="InterPro" id="IPR029058">
    <property type="entry name" value="AB_hydrolase_fold"/>
</dbReference>
<dbReference type="PANTHER" id="PTHR30137">
    <property type="entry name" value="LUCIFERASE-LIKE MONOOXYGENASE"/>
    <property type="match status" value="1"/>
</dbReference>
<accession>A0A812ISI2</accession>
<keyword evidence="6" id="KW-1185">Reference proteome</keyword>
<feature type="domain" description="Luciferase-like" evidence="3">
    <location>
        <begin position="247"/>
        <end position="470"/>
    </location>
</feature>
<dbReference type="Gene3D" id="3.20.20.30">
    <property type="entry name" value="Luciferase-like domain"/>
    <property type="match status" value="1"/>
</dbReference>
<dbReference type="GO" id="GO:0005829">
    <property type="term" value="C:cytosol"/>
    <property type="evidence" value="ECO:0007669"/>
    <property type="project" value="TreeGrafter"/>
</dbReference>
<organism evidence="5 6">
    <name type="scientific">Symbiodinium pilosum</name>
    <name type="common">Dinoflagellate</name>
    <dbReference type="NCBI Taxonomy" id="2952"/>
    <lineage>
        <taxon>Eukaryota</taxon>
        <taxon>Sar</taxon>
        <taxon>Alveolata</taxon>
        <taxon>Dinophyceae</taxon>
        <taxon>Suessiales</taxon>
        <taxon>Symbiodiniaceae</taxon>
        <taxon>Symbiodinium</taxon>
    </lineage>
</organism>
<gene>
    <name evidence="5" type="primary">fgd</name>
    <name evidence="5" type="ORF">SPIL2461_LOCUS1146</name>
</gene>